<feature type="domain" description="Phosphoribulokinase/uridine kinase" evidence="16">
    <location>
        <begin position="85"/>
        <end position="239"/>
    </location>
</feature>
<dbReference type="PANTHER" id="PTHR10285">
    <property type="entry name" value="URIDINE KINASE"/>
    <property type="match status" value="1"/>
</dbReference>
<dbReference type="GO" id="GO:0015937">
    <property type="term" value="P:coenzyme A biosynthetic process"/>
    <property type="evidence" value="ECO:0007669"/>
    <property type="project" value="UniProtKB-UniRule"/>
</dbReference>
<keyword evidence="12 14" id="KW-0173">Coenzyme A biosynthesis</keyword>
<evidence type="ECO:0000256" key="6">
    <source>
        <dbReference type="ARBA" id="ARBA00015080"/>
    </source>
</evidence>
<dbReference type="EC" id="2.7.1.33" evidence="5 14"/>
<organism evidence="17 18">
    <name type="scientific">Candidatus Pantoea edessiphila</name>
    <dbReference type="NCBI Taxonomy" id="2044610"/>
    <lineage>
        <taxon>Bacteria</taxon>
        <taxon>Pseudomonadati</taxon>
        <taxon>Pseudomonadota</taxon>
        <taxon>Gammaproteobacteria</taxon>
        <taxon>Enterobacterales</taxon>
        <taxon>Erwiniaceae</taxon>
        <taxon>Pantoea</taxon>
    </lineage>
</organism>
<comment type="similarity">
    <text evidence="4 14 15">Belongs to the prokaryotic pantothenate kinase family.</text>
</comment>
<evidence type="ECO:0000256" key="15">
    <source>
        <dbReference type="RuleBase" id="RU003530"/>
    </source>
</evidence>
<evidence type="ECO:0000256" key="1">
    <source>
        <dbReference type="ARBA" id="ARBA00001206"/>
    </source>
</evidence>
<sequence>MIMGNFYLVFTRKEWANLCDSFLFSLSNDEINTIKGINDELSIKEVIEIYLPLSRLINFFIDSNFRHKEVIEKFLGKTINKVPYIIGISGSVAVGKSTAARVLQTLMSRYNKNNKVELVTTDGFLYPNTILEKKGLMKKKGFPQSYNISRLMKFVLDLKLGAKQVIAPAYSHSIYDILPKTSQIIQQPDILILEGLNVLQNVSDYPDNPYRIFISDFIDFSIYIDAIEDLLKKWYIDRFLKLRESAFTKSESYFCNYASLTKQKTITIAENLWNSINKINLKENILPTRERANVILTKTNNHFVYQIRLKR</sequence>
<comment type="pathway">
    <text evidence="3 14 15">Cofactor biosynthesis; coenzyme A biosynthesis; CoA from (R)-pantothenate: step 1/5.</text>
</comment>
<evidence type="ECO:0000256" key="13">
    <source>
        <dbReference type="ARBA" id="ARBA00032866"/>
    </source>
</evidence>
<evidence type="ECO:0000256" key="14">
    <source>
        <dbReference type="HAMAP-Rule" id="MF_00215"/>
    </source>
</evidence>
<accession>A0A2P5SWF5</accession>
<reference evidence="17 18" key="1">
    <citation type="journal article" date="2018" name="Genome Biol. Evol.">
        <title>Cladogenesis and Genomic Streamlining in Extracellular Endosymbionts of Tropical Stink Bugs.</title>
        <authorList>
            <person name="Otero-Bravo A."/>
            <person name="Goffredi S."/>
            <person name="Sabree Z.L."/>
        </authorList>
    </citation>
    <scope>NUCLEOTIDE SEQUENCE [LARGE SCALE GENOMIC DNA]</scope>
    <source>
        <strain evidence="17 18">SoEL</strain>
    </source>
</reference>
<dbReference type="GO" id="GO:0005524">
    <property type="term" value="F:ATP binding"/>
    <property type="evidence" value="ECO:0007669"/>
    <property type="project" value="UniProtKB-UniRule"/>
</dbReference>
<dbReference type="RefSeq" id="WP_136129807.1">
    <property type="nucleotide sequence ID" value="NZ_PDKU01000001.1"/>
</dbReference>
<evidence type="ECO:0000256" key="5">
    <source>
        <dbReference type="ARBA" id="ARBA00012102"/>
    </source>
</evidence>
<feature type="binding site" evidence="14">
    <location>
        <begin position="90"/>
        <end position="97"/>
    </location>
    <ligand>
        <name>ATP</name>
        <dbReference type="ChEBI" id="CHEBI:30616"/>
    </ligand>
</feature>
<evidence type="ECO:0000256" key="10">
    <source>
        <dbReference type="ARBA" id="ARBA00022777"/>
    </source>
</evidence>
<name>A0A2P5SWF5_9GAMM</name>
<evidence type="ECO:0000256" key="4">
    <source>
        <dbReference type="ARBA" id="ARBA00006087"/>
    </source>
</evidence>
<evidence type="ECO:0000256" key="9">
    <source>
        <dbReference type="ARBA" id="ARBA00022741"/>
    </source>
</evidence>
<evidence type="ECO:0000256" key="3">
    <source>
        <dbReference type="ARBA" id="ARBA00005225"/>
    </source>
</evidence>
<dbReference type="UniPathway" id="UPA00241">
    <property type="reaction ID" value="UER00352"/>
</dbReference>
<gene>
    <name evidence="14" type="primary">coaA</name>
    <name evidence="17" type="ORF">CRV10_00020</name>
</gene>
<evidence type="ECO:0000313" key="17">
    <source>
        <dbReference type="EMBL" id="PPI86646.1"/>
    </source>
</evidence>
<comment type="caution">
    <text evidence="17">The sequence shown here is derived from an EMBL/GenBank/DDBJ whole genome shotgun (WGS) entry which is preliminary data.</text>
</comment>
<keyword evidence="10 14" id="KW-0418">Kinase</keyword>
<dbReference type="PIRSF" id="PIRSF000545">
    <property type="entry name" value="Pantothenate_kin"/>
    <property type="match status" value="1"/>
</dbReference>
<dbReference type="HAMAP" id="MF_00215">
    <property type="entry name" value="Pantothen_kinase_1"/>
    <property type="match status" value="1"/>
</dbReference>
<dbReference type="CDD" id="cd02025">
    <property type="entry name" value="PanK"/>
    <property type="match status" value="1"/>
</dbReference>
<dbReference type="InterPro" id="IPR006083">
    <property type="entry name" value="PRK/URK"/>
</dbReference>
<evidence type="ECO:0000256" key="7">
    <source>
        <dbReference type="ARBA" id="ARBA00022490"/>
    </source>
</evidence>
<keyword evidence="11 14" id="KW-0067">ATP-binding</keyword>
<dbReference type="InterPro" id="IPR027417">
    <property type="entry name" value="P-loop_NTPase"/>
</dbReference>
<dbReference type="InterPro" id="IPR004566">
    <property type="entry name" value="PanK"/>
</dbReference>
<dbReference type="OrthoDB" id="1550976at2"/>
<evidence type="ECO:0000256" key="8">
    <source>
        <dbReference type="ARBA" id="ARBA00022679"/>
    </source>
</evidence>
<evidence type="ECO:0000313" key="18">
    <source>
        <dbReference type="Proteomes" id="UP000296144"/>
    </source>
</evidence>
<evidence type="ECO:0000256" key="2">
    <source>
        <dbReference type="ARBA" id="ARBA00004496"/>
    </source>
</evidence>
<comment type="subcellular location">
    <subcellularLocation>
        <location evidence="2 14 15">Cytoplasm</location>
    </subcellularLocation>
</comment>
<dbReference type="NCBIfam" id="TIGR00554">
    <property type="entry name" value="panK_bact"/>
    <property type="match status" value="1"/>
</dbReference>
<dbReference type="AlphaFoldDB" id="A0A2P5SWF5"/>
<dbReference type="Proteomes" id="UP000296144">
    <property type="component" value="Unassembled WGS sequence"/>
</dbReference>
<comment type="catalytic activity">
    <reaction evidence="1 14 15">
        <text>(R)-pantothenate + ATP = (R)-4'-phosphopantothenate + ADP + H(+)</text>
        <dbReference type="Rhea" id="RHEA:16373"/>
        <dbReference type="ChEBI" id="CHEBI:10986"/>
        <dbReference type="ChEBI" id="CHEBI:15378"/>
        <dbReference type="ChEBI" id="CHEBI:29032"/>
        <dbReference type="ChEBI" id="CHEBI:30616"/>
        <dbReference type="ChEBI" id="CHEBI:456216"/>
        <dbReference type="EC" id="2.7.1.33"/>
    </reaction>
</comment>
<dbReference type="GO" id="GO:0005737">
    <property type="term" value="C:cytoplasm"/>
    <property type="evidence" value="ECO:0007669"/>
    <property type="project" value="UniProtKB-SubCell"/>
</dbReference>
<keyword evidence="8 14" id="KW-0808">Transferase</keyword>
<evidence type="ECO:0000256" key="12">
    <source>
        <dbReference type="ARBA" id="ARBA00022993"/>
    </source>
</evidence>
<evidence type="ECO:0000256" key="11">
    <source>
        <dbReference type="ARBA" id="ARBA00022840"/>
    </source>
</evidence>
<dbReference type="GO" id="GO:0004594">
    <property type="term" value="F:pantothenate kinase activity"/>
    <property type="evidence" value="ECO:0007669"/>
    <property type="project" value="UniProtKB-UniRule"/>
</dbReference>
<dbReference type="SUPFAM" id="SSF52540">
    <property type="entry name" value="P-loop containing nucleoside triphosphate hydrolases"/>
    <property type="match status" value="1"/>
</dbReference>
<keyword evidence="7 14" id="KW-0963">Cytoplasm</keyword>
<evidence type="ECO:0000259" key="16">
    <source>
        <dbReference type="Pfam" id="PF00485"/>
    </source>
</evidence>
<protein>
    <recommendedName>
        <fullName evidence="6 14">Pantothenate kinase</fullName>
        <ecNumber evidence="5 14">2.7.1.33</ecNumber>
    </recommendedName>
    <alternativeName>
        <fullName evidence="13 14">Pantothenic acid kinase</fullName>
    </alternativeName>
</protein>
<keyword evidence="9 14" id="KW-0547">Nucleotide-binding</keyword>
<dbReference type="Pfam" id="PF00485">
    <property type="entry name" value="PRK"/>
    <property type="match status" value="1"/>
</dbReference>
<dbReference type="EMBL" id="PDKU01000001">
    <property type="protein sequence ID" value="PPI86646.1"/>
    <property type="molecule type" value="Genomic_DNA"/>
</dbReference>
<dbReference type="Gene3D" id="3.40.50.300">
    <property type="entry name" value="P-loop containing nucleotide triphosphate hydrolases"/>
    <property type="match status" value="1"/>
</dbReference>
<proteinExistence type="inferred from homology"/>
<keyword evidence="18" id="KW-1185">Reference proteome</keyword>